<keyword evidence="5" id="KW-1185">Reference proteome</keyword>
<comment type="similarity">
    <text evidence="1 3">Belongs to the short-chain dehydrogenases/reductases (SDR) family.</text>
</comment>
<dbReference type="AlphaFoldDB" id="B0C7Z6"/>
<reference evidence="4 5" key="1">
    <citation type="journal article" date="2008" name="Proc. Natl. Acad. Sci. U.S.A.">
        <title>Niche adaptation and genome expansion in the chlorophyll d-producing cyanobacterium Acaryochloris marina.</title>
        <authorList>
            <person name="Swingley W.D."/>
            <person name="Chen M."/>
            <person name="Cheung P.C."/>
            <person name="Conrad A.L."/>
            <person name="Dejesa L.C."/>
            <person name="Hao J."/>
            <person name="Honchak B.M."/>
            <person name="Karbach L.E."/>
            <person name="Kurdoglu A."/>
            <person name="Lahiri S."/>
            <person name="Mastrian S.D."/>
            <person name="Miyashita H."/>
            <person name="Page L."/>
            <person name="Ramakrishna P."/>
            <person name="Satoh S."/>
            <person name="Sattley W.M."/>
            <person name="Shimada Y."/>
            <person name="Taylor H.L."/>
            <person name="Tomo T."/>
            <person name="Tsuchiya T."/>
            <person name="Wang Z.T."/>
            <person name="Raymond J."/>
            <person name="Mimuro M."/>
            <person name="Blankenship R.E."/>
            <person name="Touchman J.W."/>
        </authorList>
    </citation>
    <scope>NUCLEOTIDE SEQUENCE [LARGE SCALE GENOMIC DNA]</scope>
    <source>
        <strain evidence="5">MBIC 11017</strain>
    </source>
</reference>
<dbReference type="RefSeq" id="WP_012163131.1">
    <property type="nucleotide sequence ID" value="NC_009925.1"/>
</dbReference>
<proteinExistence type="inferred from homology"/>
<dbReference type="PANTHER" id="PTHR24320">
    <property type="entry name" value="RETINOL DEHYDROGENASE"/>
    <property type="match status" value="1"/>
</dbReference>
<dbReference type="eggNOG" id="COG1028">
    <property type="taxonomic scope" value="Bacteria"/>
</dbReference>
<evidence type="ECO:0000313" key="5">
    <source>
        <dbReference type="Proteomes" id="UP000000268"/>
    </source>
</evidence>
<dbReference type="CDD" id="cd05327">
    <property type="entry name" value="retinol-DH_like_SDR_c_like"/>
    <property type="match status" value="1"/>
</dbReference>
<dbReference type="PRINTS" id="PR00081">
    <property type="entry name" value="GDHRDH"/>
</dbReference>
<evidence type="ECO:0000256" key="2">
    <source>
        <dbReference type="ARBA" id="ARBA00023002"/>
    </source>
</evidence>
<dbReference type="GO" id="GO:0016491">
    <property type="term" value="F:oxidoreductase activity"/>
    <property type="evidence" value="ECO:0007669"/>
    <property type="project" value="UniProtKB-KW"/>
</dbReference>
<evidence type="ECO:0000313" key="4">
    <source>
        <dbReference type="EMBL" id="ABW27680.1"/>
    </source>
</evidence>
<evidence type="ECO:0000256" key="3">
    <source>
        <dbReference type="RuleBase" id="RU000363"/>
    </source>
</evidence>
<dbReference type="SUPFAM" id="SSF51735">
    <property type="entry name" value="NAD(P)-binding Rossmann-fold domains"/>
    <property type="match status" value="1"/>
</dbReference>
<dbReference type="InterPro" id="IPR036291">
    <property type="entry name" value="NAD(P)-bd_dom_sf"/>
</dbReference>
<dbReference type="InterPro" id="IPR002347">
    <property type="entry name" value="SDR_fam"/>
</dbReference>
<name>B0C7Z6_ACAM1</name>
<dbReference type="OrthoDB" id="9809821at2"/>
<dbReference type="STRING" id="329726.AM1_2675"/>
<protein>
    <submittedName>
        <fullName evidence="4">Oxidoreductase, short chain dehydrogenase/reductase family protein</fullName>
    </submittedName>
</protein>
<evidence type="ECO:0000256" key="1">
    <source>
        <dbReference type="ARBA" id="ARBA00006484"/>
    </source>
</evidence>
<dbReference type="PANTHER" id="PTHR24320:SF283">
    <property type="entry name" value="RETINOL DEHYDROGENASE 11"/>
    <property type="match status" value="1"/>
</dbReference>
<keyword evidence="2" id="KW-0560">Oxidoreductase</keyword>
<accession>B0C7Z6</accession>
<dbReference type="KEGG" id="amr:AM1_2675"/>
<organism evidence="4 5">
    <name type="scientific">Acaryochloris marina (strain MBIC 11017)</name>
    <dbReference type="NCBI Taxonomy" id="329726"/>
    <lineage>
        <taxon>Bacteria</taxon>
        <taxon>Bacillati</taxon>
        <taxon>Cyanobacteriota</taxon>
        <taxon>Cyanophyceae</taxon>
        <taxon>Acaryochloridales</taxon>
        <taxon>Acaryochloridaceae</taxon>
        <taxon>Acaryochloris</taxon>
    </lineage>
</organism>
<dbReference type="Gene3D" id="3.40.50.720">
    <property type="entry name" value="NAD(P)-binding Rossmann-like Domain"/>
    <property type="match status" value="1"/>
</dbReference>
<dbReference type="PRINTS" id="PR00080">
    <property type="entry name" value="SDRFAMILY"/>
</dbReference>
<gene>
    <name evidence="4" type="ordered locus">AM1_2675</name>
</gene>
<dbReference type="HOGENOM" id="CLU_010194_44_5_3"/>
<dbReference type="Pfam" id="PF00106">
    <property type="entry name" value="adh_short"/>
    <property type="match status" value="1"/>
</dbReference>
<sequence>MKFDNNSTTTDVLNGIDLSGKTVLITGASTGLGAETARATAACGADVTLVARSVDKLSKVAESILSETGRSPNTAVLELDKPATIRSFAQEWLSRHEKLDILINNAGIMAPPLTRNAEGWESQFATNHLGHFLLTNLLVDAIKASGEARVVNLSSAGHWYSTVDLDDPNFQNRDYEALQAYGQSKTANIWFTVELARRWADHGVNSFAVHPGGIQTELGRNLEPEMAKRFEQMIKDYPDIWKTVPQGAATSCWAATSPDLSGKTGLYLEDCHISEPGAGDVLDGGYAPHAYDADGAKQLWILSNDLLGTEF</sequence>
<dbReference type="EMBL" id="CP000828">
    <property type="protein sequence ID" value="ABW27680.1"/>
    <property type="molecule type" value="Genomic_DNA"/>
</dbReference>
<dbReference type="Proteomes" id="UP000000268">
    <property type="component" value="Chromosome"/>
</dbReference>